<dbReference type="InterPro" id="IPR036388">
    <property type="entry name" value="WH-like_DNA-bd_sf"/>
</dbReference>
<dbReference type="PROSITE" id="PS51755">
    <property type="entry name" value="OMPR_PHOB"/>
    <property type="match status" value="1"/>
</dbReference>
<name>A0AAU7AZ18_9ACTN</name>
<dbReference type="AlphaFoldDB" id="A0AAU7AZ18"/>
<dbReference type="PANTHER" id="PTHR48111:SF36">
    <property type="entry name" value="TRANSCRIPTIONAL REGULATORY PROTEIN CUTR"/>
    <property type="match status" value="1"/>
</dbReference>
<dbReference type="GO" id="GO:0032993">
    <property type="term" value="C:protein-DNA complex"/>
    <property type="evidence" value="ECO:0007669"/>
    <property type="project" value="TreeGrafter"/>
</dbReference>
<dbReference type="GO" id="GO:0006355">
    <property type="term" value="P:regulation of DNA-templated transcription"/>
    <property type="evidence" value="ECO:0007669"/>
    <property type="project" value="InterPro"/>
</dbReference>
<keyword evidence="2" id="KW-0597">Phosphoprotein</keyword>
<feature type="modified residue" description="4-aspartylphosphate" evidence="2">
    <location>
        <position position="76"/>
    </location>
</feature>
<dbReference type="Gene3D" id="1.10.10.10">
    <property type="entry name" value="Winged helix-like DNA-binding domain superfamily/Winged helix DNA-binding domain"/>
    <property type="match status" value="1"/>
</dbReference>
<proteinExistence type="predicted"/>
<feature type="domain" description="Response regulatory" evidence="4">
    <location>
        <begin position="27"/>
        <end position="141"/>
    </location>
</feature>
<organism evidence="6">
    <name type="scientific">Paraconexibacter sp. AEG42_29</name>
    <dbReference type="NCBI Taxonomy" id="2997339"/>
    <lineage>
        <taxon>Bacteria</taxon>
        <taxon>Bacillati</taxon>
        <taxon>Actinomycetota</taxon>
        <taxon>Thermoleophilia</taxon>
        <taxon>Solirubrobacterales</taxon>
        <taxon>Paraconexibacteraceae</taxon>
        <taxon>Paraconexibacter</taxon>
    </lineage>
</organism>
<dbReference type="InterPro" id="IPR039420">
    <property type="entry name" value="WalR-like"/>
</dbReference>
<dbReference type="Gene3D" id="3.40.50.2300">
    <property type="match status" value="1"/>
</dbReference>
<evidence type="ECO:0000313" key="6">
    <source>
        <dbReference type="EMBL" id="XAY07001.1"/>
    </source>
</evidence>
<dbReference type="KEGG" id="parq:DSM112329_03879"/>
<evidence type="ECO:0000259" key="5">
    <source>
        <dbReference type="PROSITE" id="PS51755"/>
    </source>
</evidence>
<evidence type="ECO:0000256" key="3">
    <source>
        <dbReference type="PROSITE-ProRule" id="PRU01091"/>
    </source>
</evidence>
<feature type="DNA-binding region" description="OmpR/PhoB-type" evidence="3">
    <location>
        <begin position="149"/>
        <end position="243"/>
    </location>
</feature>
<gene>
    <name evidence="6" type="primary">copR</name>
    <name evidence="6" type="ORF">DSM112329_03879</name>
</gene>
<accession>A0AAU7AZ18</accession>
<dbReference type="InterPro" id="IPR001867">
    <property type="entry name" value="OmpR/PhoB-type_DNA-bd"/>
</dbReference>
<dbReference type="SUPFAM" id="SSF52172">
    <property type="entry name" value="CheY-like"/>
    <property type="match status" value="1"/>
</dbReference>
<protein>
    <submittedName>
        <fullName evidence="6">Transcriptional activator protein CopR</fullName>
    </submittedName>
</protein>
<dbReference type="SMART" id="SM00862">
    <property type="entry name" value="Trans_reg_C"/>
    <property type="match status" value="1"/>
</dbReference>
<dbReference type="PANTHER" id="PTHR48111">
    <property type="entry name" value="REGULATOR OF RPOS"/>
    <property type="match status" value="1"/>
</dbReference>
<dbReference type="GO" id="GO:0005829">
    <property type="term" value="C:cytosol"/>
    <property type="evidence" value="ECO:0007669"/>
    <property type="project" value="TreeGrafter"/>
</dbReference>
<dbReference type="GO" id="GO:0000976">
    <property type="term" value="F:transcription cis-regulatory region binding"/>
    <property type="evidence" value="ECO:0007669"/>
    <property type="project" value="TreeGrafter"/>
</dbReference>
<dbReference type="GO" id="GO:0000156">
    <property type="term" value="F:phosphorelay response regulator activity"/>
    <property type="evidence" value="ECO:0007669"/>
    <property type="project" value="TreeGrafter"/>
</dbReference>
<keyword evidence="1 3" id="KW-0238">DNA-binding</keyword>
<sequence length="244" mass="27029">MTLTRPQRPPRDTAVARGSLGYAPPMRILVVEDETDIATAVAQRLREEAFGADIAGTLAEARSHADLHEYDLAILDRRLPDGDGLTLCREWRAAGSEVPILMLTAMDDIDDRVAGLETGADDYLTKPFATEELVARVRTLLRRAPARRQPVVDVGTLRVETARRRVRKDGVIVPLTVKEFALVAFLADRAGEVVDRYDILEHCWDHAYEPESNVVDVHVAALRRKLGAGVIETVRGAGYRLVDE</sequence>
<dbReference type="InterPro" id="IPR001789">
    <property type="entry name" value="Sig_transdc_resp-reg_receiver"/>
</dbReference>
<evidence type="ECO:0000256" key="1">
    <source>
        <dbReference type="ARBA" id="ARBA00023125"/>
    </source>
</evidence>
<evidence type="ECO:0000256" key="2">
    <source>
        <dbReference type="PROSITE-ProRule" id="PRU00169"/>
    </source>
</evidence>
<dbReference type="SMART" id="SM00448">
    <property type="entry name" value="REC"/>
    <property type="match status" value="1"/>
</dbReference>
<dbReference type="EMBL" id="CP114014">
    <property type="protein sequence ID" value="XAY07001.1"/>
    <property type="molecule type" value="Genomic_DNA"/>
</dbReference>
<dbReference type="Pfam" id="PF00486">
    <property type="entry name" value="Trans_reg_C"/>
    <property type="match status" value="1"/>
</dbReference>
<evidence type="ECO:0000259" key="4">
    <source>
        <dbReference type="PROSITE" id="PS50110"/>
    </source>
</evidence>
<dbReference type="Gene3D" id="6.10.250.690">
    <property type="match status" value="1"/>
</dbReference>
<dbReference type="CDD" id="cd00383">
    <property type="entry name" value="trans_reg_C"/>
    <property type="match status" value="1"/>
</dbReference>
<reference evidence="6" key="1">
    <citation type="submission" date="2022-12" db="EMBL/GenBank/DDBJ databases">
        <title>Paraconexibacter alkalitolerans sp. nov. and Baekduia alba sp. nov., isolated from soil and emended description of the genera Paraconexibacter (Chun et al., 2020) and Baekduia (An et al., 2020).</title>
        <authorList>
            <person name="Vieira S."/>
            <person name="Huber K.J."/>
            <person name="Geppert A."/>
            <person name="Wolf J."/>
            <person name="Neumann-Schaal M."/>
            <person name="Muesken M."/>
            <person name="Overmann J."/>
        </authorList>
    </citation>
    <scope>NUCLEOTIDE SEQUENCE</scope>
    <source>
        <strain evidence="6">AEG42_29</strain>
    </source>
</reference>
<dbReference type="PROSITE" id="PS50110">
    <property type="entry name" value="RESPONSE_REGULATORY"/>
    <property type="match status" value="1"/>
</dbReference>
<dbReference type="Pfam" id="PF00072">
    <property type="entry name" value="Response_reg"/>
    <property type="match status" value="1"/>
</dbReference>
<dbReference type="InterPro" id="IPR011006">
    <property type="entry name" value="CheY-like_superfamily"/>
</dbReference>
<feature type="domain" description="OmpR/PhoB-type" evidence="5">
    <location>
        <begin position="149"/>
        <end position="243"/>
    </location>
</feature>